<feature type="domain" description="Protein kinase" evidence="9">
    <location>
        <begin position="69"/>
        <end position="392"/>
    </location>
</feature>
<evidence type="ECO:0000256" key="6">
    <source>
        <dbReference type="ARBA" id="ARBA00048329"/>
    </source>
</evidence>
<evidence type="ECO:0000313" key="11">
    <source>
        <dbReference type="Proteomes" id="UP000044841"/>
    </source>
</evidence>
<organism evidence="10 11">
    <name type="scientific">Rhizoctonia solani</name>
    <dbReference type="NCBI Taxonomy" id="456999"/>
    <lineage>
        <taxon>Eukaryota</taxon>
        <taxon>Fungi</taxon>
        <taxon>Dikarya</taxon>
        <taxon>Basidiomycota</taxon>
        <taxon>Agaricomycotina</taxon>
        <taxon>Agaricomycetes</taxon>
        <taxon>Cantharellales</taxon>
        <taxon>Ceratobasidiaceae</taxon>
        <taxon>Rhizoctonia</taxon>
    </lineage>
</organism>
<keyword evidence="10" id="KW-0808">Transferase</keyword>
<dbReference type="SUPFAM" id="SSF56112">
    <property type="entry name" value="Protein kinase-like (PK-like)"/>
    <property type="match status" value="1"/>
</dbReference>
<dbReference type="Pfam" id="PF00018">
    <property type="entry name" value="SH3_1"/>
    <property type="match status" value="1"/>
</dbReference>
<evidence type="ECO:0000256" key="5">
    <source>
        <dbReference type="ARBA" id="ARBA00047559"/>
    </source>
</evidence>
<dbReference type="AlphaFoldDB" id="A0A0K6FXU5"/>
<accession>A0A0K6FXU5</accession>
<dbReference type="InterPro" id="IPR036028">
    <property type="entry name" value="SH3-like_dom_sf"/>
</dbReference>
<comment type="similarity">
    <text evidence="2">Belongs to the protein kinase superfamily. STE Ser/Thr protein kinase family. MAP kinase kinase kinase subfamily.</text>
</comment>
<dbReference type="InterPro" id="IPR000719">
    <property type="entry name" value="Prot_kinase_dom"/>
</dbReference>
<evidence type="ECO:0000259" key="8">
    <source>
        <dbReference type="PROSITE" id="PS50002"/>
    </source>
</evidence>
<dbReference type="SUPFAM" id="SSF50044">
    <property type="entry name" value="SH3-domain"/>
    <property type="match status" value="2"/>
</dbReference>
<dbReference type="InterPro" id="IPR008266">
    <property type="entry name" value="Tyr_kinase_AS"/>
</dbReference>
<dbReference type="Gene3D" id="1.10.510.10">
    <property type="entry name" value="Transferase(Phosphotransferase) domain 1"/>
    <property type="match status" value="1"/>
</dbReference>
<comment type="catalytic activity">
    <reaction evidence="6">
        <text>L-seryl-[protein] + ATP = O-phospho-L-seryl-[protein] + ADP + H(+)</text>
        <dbReference type="Rhea" id="RHEA:17989"/>
        <dbReference type="Rhea" id="RHEA-COMP:9863"/>
        <dbReference type="Rhea" id="RHEA-COMP:11604"/>
        <dbReference type="ChEBI" id="CHEBI:15378"/>
        <dbReference type="ChEBI" id="CHEBI:29999"/>
        <dbReference type="ChEBI" id="CHEBI:30616"/>
        <dbReference type="ChEBI" id="CHEBI:83421"/>
        <dbReference type="ChEBI" id="CHEBI:456216"/>
        <dbReference type="EC" id="2.7.11.25"/>
    </reaction>
</comment>
<dbReference type="SMART" id="SM00326">
    <property type="entry name" value="SH3"/>
    <property type="match status" value="2"/>
</dbReference>
<dbReference type="InterPro" id="IPR001245">
    <property type="entry name" value="Ser-Thr/Tyr_kinase_cat_dom"/>
</dbReference>
<sequence length="481" mass="53427">MACNDFVARADGDLTITEHEALLVYCVEEDWALVFSPRQRASGYVPRVRIQLGHELNQAVVLYDYNGTNLGELDVKQGEILTVLDCNDEEWWTCANADYAIGLVPCNYVESQNNSEFTFTTMEELVPSTTEDSALVLTENDTTSSQVTIISSQMDAYEVMSSLVDHGCTDLTSTINPSTFDEHPISYGGFGDVYRGRLVDETLIAVKILRIPTNNTSWRSEPLITSRLSQSVQICEGLSYLHQIGIVHGDLRASNILVSHDGAPLLFDFGNSWLANQTMNFTRTGRGLPMSLRWAAPELIEESNPQNEKSDVYALGMTLYEVMTSQLPYYGKSDVLVILLVVQKREPPERPESIPDGHETMDKLWELLLRCWSFEPMTRPSAVEVAETMKLLRADAVLSRKTAAREVVSHLVVHGCRDLSSELKLSSFGEYPVSHGGLSDIYRGLLLNGEGVAVKVLRVSAECISQGSKHLKASVFGMLGW</sequence>
<keyword evidence="10" id="KW-0418">Kinase</keyword>
<dbReference type="InterPro" id="IPR001452">
    <property type="entry name" value="SH3_domain"/>
</dbReference>
<comment type="cofactor">
    <cofactor evidence="1">
        <name>Mg(2+)</name>
        <dbReference type="ChEBI" id="CHEBI:18420"/>
    </cofactor>
</comment>
<evidence type="ECO:0000313" key="10">
    <source>
        <dbReference type="EMBL" id="CUA71091.1"/>
    </source>
</evidence>
<dbReference type="PROSITE" id="PS50011">
    <property type="entry name" value="PROTEIN_KINASE_DOM"/>
    <property type="match status" value="1"/>
</dbReference>
<dbReference type="CDD" id="cd00174">
    <property type="entry name" value="SH3"/>
    <property type="match status" value="1"/>
</dbReference>
<dbReference type="InterPro" id="IPR051681">
    <property type="entry name" value="Ser/Thr_Kinases-Pseudokinases"/>
</dbReference>
<reference evidence="10 11" key="1">
    <citation type="submission" date="2015-07" db="EMBL/GenBank/DDBJ databases">
        <authorList>
            <person name="Noorani M."/>
        </authorList>
    </citation>
    <scope>NUCLEOTIDE SEQUENCE [LARGE SCALE GENOMIC DNA]</scope>
    <source>
        <strain evidence="10">BBA 69670</strain>
    </source>
</reference>
<protein>
    <recommendedName>
        <fullName evidence="3">mitogen-activated protein kinase kinase kinase</fullName>
        <ecNumber evidence="3">2.7.11.25</ecNumber>
    </recommendedName>
</protein>
<dbReference type="Pfam" id="PF07714">
    <property type="entry name" value="PK_Tyr_Ser-Thr"/>
    <property type="match status" value="1"/>
</dbReference>
<dbReference type="PRINTS" id="PR00452">
    <property type="entry name" value="SH3DOMAIN"/>
</dbReference>
<feature type="domain" description="SH3" evidence="8">
    <location>
        <begin position="54"/>
        <end position="114"/>
    </location>
</feature>
<comment type="catalytic activity">
    <reaction evidence="5">
        <text>L-threonyl-[protein] + ATP = O-phospho-L-threonyl-[protein] + ADP + H(+)</text>
        <dbReference type="Rhea" id="RHEA:46608"/>
        <dbReference type="Rhea" id="RHEA-COMP:11060"/>
        <dbReference type="Rhea" id="RHEA-COMP:11605"/>
        <dbReference type="ChEBI" id="CHEBI:15378"/>
        <dbReference type="ChEBI" id="CHEBI:30013"/>
        <dbReference type="ChEBI" id="CHEBI:30616"/>
        <dbReference type="ChEBI" id="CHEBI:61977"/>
        <dbReference type="ChEBI" id="CHEBI:456216"/>
        <dbReference type="EC" id="2.7.11.25"/>
    </reaction>
</comment>
<evidence type="ECO:0000256" key="1">
    <source>
        <dbReference type="ARBA" id="ARBA00001946"/>
    </source>
</evidence>
<evidence type="ECO:0000256" key="2">
    <source>
        <dbReference type="ARBA" id="ARBA00006529"/>
    </source>
</evidence>
<gene>
    <name evidence="10" type="ORF">RSOLAG22IIIB_04487</name>
</gene>
<evidence type="ECO:0000256" key="4">
    <source>
        <dbReference type="ARBA" id="ARBA00022443"/>
    </source>
</evidence>
<evidence type="ECO:0000256" key="3">
    <source>
        <dbReference type="ARBA" id="ARBA00012406"/>
    </source>
</evidence>
<dbReference type="GO" id="GO:0005524">
    <property type="term" value="F:ATP binding"/>
    <property type="evidence" value="ECO:0007669"/>
    <property type="project" value="InterPro"/>
</dbReference>
<dbReference type="PANTHER" id="PTHR44329">
    <property type="entry name" value="SERINE/THREONINE-PROTEIN KINASE TNNI3K-RELATED"/>
    <property type="match status" value="1"/>
</dbReference>
<dbReference type="EC" id="2.7.11.25" evidence="3"/>
<dbReference type="Proteomes" id="UP000044841">
    <property type="component" value="Unassembled WGS sequence"/>
</dbReference>
<proteinExistence type="inferred from homology"/>
<dbReference type="Gene3D" id="2.30.30.40">
    <property type="entry name" value="SH3 Domains"/>
    <property type="match status" value="1"/>
</dbReference>
<dbReference type="GO" id="GO:0004709">
    <property type="term" value="F:MAP kinase kinase kinase activity"/>
    <property type="evidence" value="ECO:0007669"/>
    <property type="project" value="UniProtKB-EC"/>
</dbReference>
<keyword evidence="11" id="KW-1185">Reference proteome</keyword>
<dbReference type="PANTHER" id="PTHR44329:SF214">
    <property type="entry name" value="PROTEIN KINASE DOMAIN-CONTAINING PROTEIN"/>
    <property type="match status" value="1"/>
</dbReference>
<evidence type="ECO:0000259" key="9">
    <source>
        <dbReference type="PROSITE" id="PS50011"/>
    </source>
</evidence>
<dbReference type="PROSITE" id="PS50002">
    <property type="entry name" value="SH3"/>
    <property type="match status" value="1"/>
</dbReference>
<keyword evidence="4 7" id="KW-0728">SH3 domain</keyword>
<dbReference type="InterPro" id="IPR011009">
    <property type="entry name" value="Kinase-like_dom_sf"/>
</dbReference>
<name>A0A0K6FXU5_9AGAM</name>
<dbReference type="PROSITE" id="PS00109">
    <property type="entry name" value="PROTEIN_KINASE_TYR"/>
    <property type="match status" value="1"/>
</dbReference>
<dbReference type="EMBL" id="CYGV01001212">
    <property type="protein sequence ID" value="CUA71091.1"/>
    <property type="molecule type" value="Genomic_DNA"/>
</dbReference>
<evidence type="ECO:0000256" key="7">
    <source>
        <dbReference type="PROSITE-ProRule" id="PRU00192"/>
    </source>
</evidence>